<keyword evidence="1" id="KW-0812">Transmembrane</keyword>
<dbReference type="EMBL" id="AZEX01000047">
    <property type="protein sequence ID" value="KRL59387.1"/>
    <property type="molecule type" value="Genomic_DNA"/>
</dbReference>
<evidence type="ECO:0000313" key="3">
    <source>
        <dbReference type="Proteomes" id="UP000051264"/>
    </source>
</evidence>
<dbReference type="OrthoDB" id="1651016at2"/>
<protein>
    <recommendedName>
        <fullName evidence="4">DUF1146 domain-containing protein</fullName>
    </recommendedName>
</protein>
<feature type="transmembrane region" description="Helical" evidence="1">
    <location>
        <begin position="46"/>
        <end position="66"/>
    </location>
</feature>
<feature type="transmembrane region" description="Helical" evidence="1">
    <location>
        <begin position="6"/>
        <end position="26"/>
    </location>
</feature>
<dbReference type="NCBIfam" id="TIGR02327">
    <property type="entry name" value="int_mem_ywzB"/>
    <property type="match status" value="1"/>
</dbReference>
<reference evidence="2 3" key="1">
    <citation type="journal article" date="2015" name="Genome Announc.">
        <title>Expanding the biotechnology potential of lactobacilli through comparative genomics of 213 strains and associated genera.</title>
        <authorList>
            <person name="Sun Z."/>
            <person name="Harris H.M."/>
            <person name="McCann A."/>
            <person name="Guo C."/>
            <person name="Argimon S."/>
            <person name="Zhang W."/>
            <person name="Yang X."/>
            <person name="Jeffery I.B."/>
            <person name="Cooney J.C."/>
            <person name="Kagawa T.F."/>
            <person name="Liu W."/>
            <person name="Song Y."/>
            <person name="Salvetti E."/>
            <person name="Wrobel A."/>
            <person name="Rasinkangas P."/>
            <person name="Parkhill J."/>
            <person name="Rea M.C."/>
            <person name="O'Sullivan O."/>
            <person name="Ritari J."/>
            <person name="Douillard F.P."/>
            <person name="Paul Ross R."/>
            <person name="Yang R."/>
            <person name="Briner A.E."/>
            <person name="Felis G.E."/>
            <person name="de Vos W.M."/>
            <person name="Barrangou R."/>
            <person name="Klaenhammer T.R."/>
            <person name="Caufield P.W."/>
            <person name="Cui Y."/>
            <person name="Zhang H."/>
            <person name="O'Toole P.W."/>
        </authorList>
    </citation>
    <scope>NUCLEOTIDE SEQUENCE [LARGE SCALE GENOMIC DNA]</scope>
    <source>
        <strain evidence="2 3">DSM 14340</strain>
    </source>
</reference>
<dbReference type="eggNOG" id="COG4836">
    <property type="taxonomic scope" value="Bacteria"/>
</dbReference>
<gene>
    <name evidence="2" type="ORF">FC69_GL001640</name>
</gene>
<proteinExistence type="predicted"/>
<name>A0A0R1S1T3_9LACO</name>
<sequence length="76" mass="8773">MQSIGLQAVVTIISHMGFIVISFYGLQAIRLEQFFKPNHMRQVQIVMMFLAIVMGYSVSQFFLEIISQARNIMFLV</sequence>
<accession>A0A0R1S1T3</accession>
<keyword evidence="1" id="KW-0472">Membrane</keyword>
<dbReference type="AlphaFoldDB" id="A0A0R1S1T3"/>
<dbReference type="InterPro" id="IPR009526">
    <property type="entry name" value="DUF1146"/>
</dbReference>
<dbReference type="Pfam" id="PF06612">
    <property type="entry name" value="DUF1146"/>
    <property type="match status" value="1"/>
</dbReference>
<keyword evidence="1" id="KW-1133">Transmembrane helix</keyword>
<evidence type="ECO:0008006" key="4">
    <source>
        <dbReference type="Google" id="ProtNLM"/>
    </source>
</evidence>
<organism evidence="2 3">
    <name type="scientific">Latilactobacillus fuchuensis DSM 14340 = JCM 11249</name>
    <dbReference type="NCBI Taxonomy" id="1423747"/>
    <lineage>
        <taxon>Bacteria</taxon>
        <taxon>Bacillati</taxon>
        <taxon>Bacillota</taxon>
        <taxon>Bacilli</taxon>
        <taxon>Lactobacillales</taxon>
        <taxon>Lactobacillaceae</taxon>
        <taxon>Latilactobacillus</taxon>
    </lineage>
</organism>
<evidence type="ECO:0000313" key="2">
    <source>
        <dbReference type="EMBL" id="KRL59387.1"/>
    </source>
</evidence>
<dbReference type="PATRIC" id="fig|1423747.3.peg.1668"/>
<dbReference type="Proteomes" id="UP000051264">
    <property type="component" value="Unassembled WGS sequence"/>
</dbReference>
<evidence type="ECO:0000256" key="1">
    <source>
        <dbReference type="SAM" id="Phobius"/>
    </source>
</evidence>
<comment type="caution">
    <text evidence="2">The sequence shown here is derived from an EMBL/GenBank/DDBJ whole genome shotgun (WGS) entry which is preliminary data.</text>
</comment>
<dbReference type="RefSeq" id="WP_025083217.1">
    <property type="nucleotide sequence ID" value="NZ_AZEX01000047.1"/>
</dbReference>
<dbReference type="STRING" id="1423747.FC69_GL001640"/>